<dbReference type="PANTHER" id="PTHR30135">
    <property type="entry name" value="UNCHARACTERIZED PROTEIN YVCK-RELATED"/>
    <property type="match status" value="1"/>
</dbReference>
<evidence type="ECO:0000313" key="5">
    <source>
        <dbReference type="Proteomes" id="UP001183176"/>
    </source>
</evidence>
<dbReference type="Gene3D" id="3.40.50.10680">
    <property type="entry name" value="CofD-like domains"/>
    <property type="match status" value="1"/>
</dbReference>
<evidence type="ECO:0000256" key="2">
    <source>
        <dbReference type="HAMAP-Rule" id="MF_00973"/>
    </source>
</evidence>
<dbReference type="InterPro" id="IPR010119">
    <property type="entry name" value="Gluconeogen_factor"/>
</dbReference>
<evidence type="ECO:0000256" key="3">
    <source>
        <dbReference type="SAM" id="MobiDB-lite"/>
    </source>
</evidence>
<evidence type="ECO:0000256" key="1">
    <source>
        <dbReference type="ARBA" id="ARBA00022490"/>
    </source>
</evidence>
<dbReference type="Proteomes" id="UP001183176">
    <property type="component" value="Unassembled WGS sequence"/>
</dbReference>
<feature type="region of interest" description="Disordered" evidence="3">
    <location>
        <begin position="379"/>
        <end position="422"/>
    </location>
</feature>
<organism evidence="4 5">
    <name type="scientific">Jatrophihabitans lederbergiae</name>
    <dbReference type="NCBI Taxonomy" id="3075547"/>
    <lineage>
        <taxon>Bacteria</taxon>
        <taxon>Bacillati</taxon>
        <taxon>Actinomycetota</taxon>
        <taxon>Actinomycetes</taxon>
        <taxon>Jatrophihabitantales</taxon>
        <taxon>Jatrophihabitantaceae</taxon>
        <taxon>Jatrophihabitans</taxon>
    </lineage>
</organism>
<feature type="region of interest" description="Disordered" evidence="3">
    <location>
        <begin position="1"/>
        <end position="38"/>
    </location>
</feature>
<dbReference type="HAMAP" id="MF_00973">
    <property type="entry name" value="Gluconeogen_factor"/>
    <property type="match status" value="1"/>
</dbReference>
<feature type="compositionally biased region" description="Low complexity" evidence="3">
    <location>
        <begin position="8"/>
        <end position="30"/>
    </location>
</feature>
<comment type="similarity">
    <text evidence="2">Belongs to the gluconeogenesis factor family.</text>
</comment>
<reference evidence="5" key="1">
    <citation type="submission" date="2023-07" db="EMBL/GenBank/DDBJ databases">
        <title>30 novel species of actinomycetes from the DSMZ collection.</title>
        <authorList>
            <person name="Nouioui I."/>
        </authorList>
    </citation>
    <scope>NUCLEOTIDE SEQUENCE [LARGE SCALE GENOMIC DNA]</scope>
    <source>
        <strain evidence="5">DSM 44399</strain>
    </source>
</reference>
<keyword evidence="4" id="KW-0808">Transferase</keyword>
<dbReference type="PANTHER" id="PTHR30135:SF3">
    <property type="entry name" value="GLUCONEOGENESIS FACTOR-RELATED"/>
    <property type="match status" value="1"/>
</dbReference>
<dbReference type="SUPFAM" id="SSF142338">
    <property type="entry name" value="CofD-like"/>
    <property type="match status" value="1"/>
</dbReference>
<dbReference type="Pfam" id="PF01933">
    <property type="entry name" value="CofD"/>
    <property type="match status" value="1"/>
</dbReference>
<dbReference type="InterPro" id="IPR002882">
    <property type="entry name" value="CofD"/>
</dbReference>
<sequence>MGGDPIGSAASDSPAWDSAARDSPAWDSAAGSDSITASDSPVAQSRRLSIVALGGGHGLYASLSALRLLDTDITAVVTVADDGGSSGRIRRELGVLPPGDLRMALAALATGSVPNAVCTGSASEATGSVDEEARQALPWATLLQHRMGGAGALAGHPIGNLLLTGLMELHDDGVTALDALAGLVGARGRVLPMSPRPLDLVAEVASVDPDDPVRLRTIRGQSAIAATSGRVRSVRLIPEDAPACAEAVQAIADADAVILGPGSWFTSVIPHLLVPGLAEALTGTNAKLMTILNLEPQVGETDDFSPEEHLRVLREHCPGLRVDVVIADTDAVTDPLGLRRYTDSCGARLVLASIAAPRPGARHDPGKLSMAIADAVAVRKAESKRTARDDAAPRPATEQPATEQPASEQPASEQSATEQGVC</sequence>
<dbReference type="InterPro" id="IPR038136">
    <property type="entry name" value="CofD-like_dom_sf"/>
</dbReference>
<name>A0ABU2J6V5_9ACTN</name>
<comment type="caution">
    <text evidence="4">The sequence shown here is derived from an EMBL/GenBank/DDBJ whole genome shotgun (WGS) entry which is preliminary data.</text>
</comment>
<dbReference type="GO" id="GO:0016740">
    <property type="term" value="F:transferase activity"/>
    <property type="evidence" value="ECO:0007669"/>
    <property type="project" value="UniProtKB-KW"/>
</dbReference>
<feature type="compositionally biased region" description="Polar residues" evidence="3">
    <location>
        <begin position="399"/>
        <end position="422"/>
    </location>
</feature>
<accession>A0ABU2J6V5</accession>
<comment type="subcellular location">
    <subcellularLocation>
        <location evidence="2">Cytoplasm</location>
    </subcellularLocation>
</comment>
<evidence type="ECO:0000313" key="4">
    <source>
        <dbReference type="EMBL" id="MDT0260725.1"/>
    </source>
</evidence>
<feature type="compositionally biased region" description="Basic and acidic residues" evidence="3">
    <location>
        <begin position="379"/>
        <end position="392"/>
    </location>
</feature>
<protein>
    <recommendedName>
        <fullName evidence="2">Putative gluconeogenesis factor</fullName>
    </recommendedName>
</protein>
<dbReference type="EMBL" id="JAVREH010000004">
    <property type="protein sequence ID" value="MDT0260725.1"/>
    <property type="molecule type" value="Genomic_DNA"/>
</dbReference>
<keyword evidence="5" id="KW-1185">Reference proteome</keyword>
<keyword evidence="1 2" id="KW-0963">Cytoplasm</keyword>
<comment type="function">
    <text evidence="2">Required for morphogenesis under gluconeogenic growth conditions.</text>
</comment>
<gene>
    <name evidence="4" type="ORF">RM423_04885</name>
</gene>
<dbReference type="CDD" id="cd07187">
    <property type="entry name" value="YvcK_like"/>
    <property type="match status" value="1"/>
</dbReference>
<proteinExistence type="inferred from homology"/>